<dbReference type="Proteomes" id="UP001312908">
    <property type="component" value="Unassembled WGS sequence"/>
</dbReference>
<dbReference type="EMBL" id="JAWJZY010000006">
    <property type="protein sequence ID" value="MEE8659567.1"/>
    <property type="molecule type" value="Genomic_DNA"/>
</dbReference>
<comment type="similarity">
    <text evidence="1">Belongs to the BolA/IbaG family.</text>
</comment>
<sequence>MNVHETRAARIERVLTQALAPTEIEIKDVTHRHARHKDRLGIEGQETHFAVKIVSDRFEGLSRIARHRQVNELLKAEFESGLHSLALTTQTPGAS</sequence>
<dbReference type="RefSeq" id="WP_394820351.1">
    <property type="nucleotide sequence ID" value="NZ_JAWJZY010000006.1"/>
</dbReference>
<comment type="caution">
    <text evidence="2">The sequence shown here is derived from an EMBL/GenBank/DDBJ whole genome shotgun (WGS) entry which is preliminary data.</text>
</comment>
<keyword evidence="2" id="KW-0132">Cell division</keyword>
<dbReference type="Pfam" id="PF01722">
    <property type="entry name" value="BolA"/>
    <property type="match status" value="1"/>
</dbReference>
<dbReference type="GO" id="GO:0051301">
    <property type="term" value="P:cell division"/>
    <property type="evidence" value="ECO:0007669"/>
    <property type="project" value="UniProtKB-KW"/>
</dbReference>
<dbReference type="SUPFAM" id="SSF82657">
    <property type="entry name" value="BolA-like"/>
    <property type="match status" value="1"/>
</dbReference>
<dbReference type="PIRSF" id="PIRSF003113">
    <property type="entry name" value="BolA"/>
    <property type="match status" value="1"/>
</dbReference>
<accession>A0ABU7U3Y5</accession>
<dbReference type="InterPro" id="IPR002634">
    <property type="entry name" value="BolA"/>
</dbReference>
<evidence type="ECO:0000313" key="3">
    <source>
        <dbReference type="Proteomes" id="UP001312908"/>
    </source>
</evidence>
<dbReference type="Gene3D" id="3.30.300.90">
    <property type="entry name" value="BolA-like"/>
    <property type="match status" value="1"/>
</dbReference>
<protein>
    <submittedName>
        <fullName evidence="2">Cell division protein BolA</fullName>
    </submittedName>
</protein>
<gene>
    <name evidence="2" type="primary">bolA</name>
    <name evidence="2" type="ORF">DOFOFD_11195</name>
</gene>
<dbReference type="PANTHER" id="PTHR46230">
    <property type="match status" value="1"/>
</dbReference>
<dbReference type="InterPro" id="IPR036065">
    <property type="entry name" value="BolA-like_sf"/>
</dbReference>
<organism evidence="2 3">
    <name type="scientific">Sorlinia euscelidii</name>
    <dbReference type="NCBI Taxonomy" id="3081148"/>
    <lineage>
        <taxon>Bacteria</taxon>
        <taxon>Pseudomonadati</taxon>
        <taxon>Pseudomonadota</taxon>
        <taxon>Alphaproteobacteria</taxon>
        <taxon>Acetobacterales</taxon>
        <taxon>Acetobacteraceae</taxon>
        <taxon>Sorlinia</taxon>
    </lineage>
</organism>
<evidence type="ECO:0000313" key="2">
    <source>
        <dbReference type="EMBL" id="MEE8659567.1"/>
    </source>
</evidence>
<reference evidence="2 3" key="1">
    <citation type="submission" date="2023-10" db="EMBL/GenBank/DDBJ databases">
        <title>Sorlinia euscelidii gen. nov., sp. nov., an acetic acid bacteria isolated from the gut of Euscelidius variegatus emitter.</title>
        <authorList>
            <person name="Michoud G."/>
            <person name="Marasco R."/>
            <person name="Seferji K."/>
            <person name="Gonella E."/>
            <person name="Garuglieri E."/>
            <person name="Alma A."/>
            <person name="Mapelli F."/>
            <person name="Borin S."/>
            <person name="Daffonchio D."/>
            <person name="Crotti E."/>
        </authorList>
    </citation>
    <scope>NUCLEOTIDE SEQUENCE [LARGE SCALE GENOMIC DNA]</scope>
    <source>
        <strain evidence="2 3">EV16P</strain>
    </source>
</reference>
<dbReference type="PANTHER" id="PTHR46230:SF3">
    <property type="entry name" value="SUFE-LIKE PROTEIN 1, CHLOROPLASTIC_MITOCHONDRIAL"/>
    <property type="match status" value="1"/>
</dbReference>
<keyword evidence="2" id="KW-0131">Cell cycle</keyword>
<name>A0ABU7U3Y5_9PROT</name>
<keyword evidence="3" id="KW-1185">Reference proteome</keyword>
<evidence type="ECO:0000256" key="1">
    <source>
        <dbReference type="RuleBase" id="RU003860"/>
    </source>
</evidence>
<proteinExistence type="inferred from homology"/>